<dbReference type="InterPro" id="IPR037198">
    <property type="entry name" value="MutL_C_sf"/>
</dbReference>
<dbReference type="InterPro" id="IPR038973">
    <property type="entry name" value="MutL/Mlh/Pms-like"/>
</dbReference>
<evidence type="ECO:0000313" key="9">
    <source>
        <dbReference type="Proteomes" id="UP000636010"/>
    </source>
</evidence>
<dbReference type="HAMAP" id="MF_00149">
    <property type="entry name" value="DNA_mis_repair"/>
    <property type="match status" value="1"/>
</dbReference>
<dbReference type="SMART" id="SM00853">
    <property type="entry name" value="MutL_C"/>
    <property type="match status" value="1"/>
</dbReference>
<dbReference type="InterPro" id="IPR002099">
    <property type="entry name" value="MutL/Mlh/PMS"/>
</dbReference>
<dbReference type="SMART" id="SM01340">
    <property type="entry name" value="DNA_mis_repair"/>
    <property type="match status" value="1"/>
</dbReference>
<dbReference type="InterPro" id="IPR014790">
    <property type="entry name" value="MutL_C"/>
</dbReference>
<dbReference type="Gene3D" id="3.30.565.10">
    <property type="entry name" value="Histidine kinase-like ATPase, C-terminal domain"/>
    <property type="match status" value="1"/>
</dbReference>
<organism evidence="8 9">
    <name type="scientific">Marivirga lumbricoides</name>
    <dbReference type="NCBI Taxonomy" id="1046115"/>
    <lineage>
        <taxon>Bacteria</taxon>
        <taxon>Pseudomonadati</taxon>
        <taxon>Bacteroidota</taxon>
        <taxon>Cytophagia</taxon>
        <taxon>Cytophagales</taxon>
        <taxon>Marivirgaceae</taxon>
        <taxon>Marivirga</taxon>
    </lineage>
</organism>
<comment type="caution">
    <text evidence="8">The sequence shown here is derived from an EMBL/GenBank/DDBJ whole genome shotgun (WGS) entry which is preliminary data.</text>
</comment>
<dbReference type="Pfam" id="PF13589">
    <property type="entry name" value="HATPase_c_3"/>
    <property type="match status" value="1"/>
</dbReference>
<reference evidence="9" key="1">
    <citation type="journal article" date="2019" name="Int. J. Syst. Evol. Microbiol.">
        <title>The Global Catalogue of Microorganisms (GCM) 10K type strain sequencing project: providing services to taxonomists for standard genome sequencing and annotation.</title>
        <authorList>
            <consortium name="The Broad Institute Genomics Platform"/>
            <consortium name="The Broad Institute Genome Sequencing Center for Infectious Disease"/>
            <person name="Wu L."/>
            <person name="Ma J."/>
        </authorList>
    </citation>
    <scope>NUCLEOTIDE SEQUENCE [LARGE SCALE GENOMIC DNA]</scope>
    <source>
        <strain evidence="9">CGMCC 1.10832</strain>
    </source>
</reference>
<dbReference type="InterPro" id="IPR020568">
    <property type="entry name" value="Ribosomal_Su5_D2-typ_SF"/>
</dbReference>
<dbReference type="Gene3D" id="3.30.1540.20">
    <property type="entry name" value="MutL, C-terminal domain, dimerisation subdomain"/>
    <property type="match status" value="1"/>
</dbReference>
<dbReference type="EMBL" id="BMEC01000003">
    <property type="protein sequence ID" value="GGC26915.1"/>
    <property type="molecule type" value="Genomic_DNA"/>
</dbReference>
<evidence type="ECO:0000256" key="2">
    <source>
        <dbReference type="ARBA" id="ARBA00021975"/>
    </source>
</evidence>
<evidence type="ECO:0000256" key="3">
    <source>
        <dbReference type="ARBA" id="ARBA00022763"/>
    </source>
</evidence>
<feature type="domain" description="DNA mismatch repair protein S5" evidence="7">
    <location>
        <begin position="209"/>
        <end position="327"/>
    </location>
</feature>
<keyword evidence="4 5" id="KW-0234">DNA repair</keyword>
<dbReference type="SUPFAM" id="SSF55874">
    <property type="entry name" value="ATPase domain of HSP90 chaperone/DNA topoisomerase II/histidine kinase"/>
    <property type="match status" value="1"/>
</dbReference>
<dbReference type="Gene3D" id="3.30.1370.100">
    <property type="entry name" value="MutL, C-terminal domain, regulatory subdomain"/>
    <property type="match status" value="1"/>
</dbReference>
<feature type="domain" description="MutL C-terminal dimerisation" evidence="6">
    <location>
        <begin position="435"/>
        <end position="577"/>
    </location>
</feature>
<name>A0ABQ1LN19_9BACT</name>
<keyword evidence="9" id="KW-1185">Reference proteome</keyword>
<dbReference type="InterPro" id="IPR042120">
    <property type="entry name" value="MutL_C_dimsub"/>
</dbReference>
<dbReference type="Gene3D" id="3.30.230.10">
    <property type="match status" value="1"/>
</dbReference>
<dbReference type="InterPro" id="IPR014721">
    <property type="entry name" value="Ribsml_uS5_D2-typ_fold_subgr"/>
</dbReference>
<dbReference type="Proteomes" id="UP000636010">
    <property type="component" value="Unassembled WGS sequence"/>
</dbReference>
<dbReference type="InterPro" id="IPR020667">
    <property type="entry name" value="DNA_mismatch_repair_MutL"/>
</dbReference>
<gene>
    <name evidence="5 8" type="primary">mutL</name>
    <name evidence="8" type="ORF">GCM10011506_10470</name>
</gene>
<dbReference type="CDD" id="cd16926">
    <property type="entry name" value="HATPase_MutL-MLH-PMS-like"/>
    <property type="match status" value="1"/>
</dbReference>
<accession>A0ABQ1LN19</accession>
<comment type="similarity">
    <text evidence="1 5">Belongs to the DNA mismatch repair MutL/HexB family.</text>
</comment>
<evidence type="ECO:0000256" key="4">
    <source>
        <dbReference type="ARBA" id="ARBA00023204"/>
    </source>
</evidence>
<evidence type="ECO:0000259" key="7">
    <source>
        <dbReference type="SMART" id="SM01340"/>
    </source>
</evidence>
<evidence type="ECO:0000256" key="1">
    <source>
        <dbReference type="ARBA" id="ARBA00006082"/>
    </source>
</evidence>
<dbReference type="Pfam" id="PF01119">
    <property type="entry name" value="DNA_mis_repair"/>
    <property type="match status" value="1"/>
</dbReference>
<dbReference type="InterPro" id="IPR013507">
    <property type="entry name" value="DNA_mismatch_S5_2-like"/>
</dbReference>
<evidence type="ECO:0000313" key="8">
    <source>
        <dbReference type="EMBL" id="GGC26915.1"/>
    </source>
</evidence>
<dbReference type="SUPFAM" id="SSF54211">
    <property type="entry name" value="Ribosomal protein S5 domain 2-like"/>
    <property type="match status" value="1"/>
</dbReference>
<dbReference type="SUPFAM" id="SSF118116">
    <property type="entry name" value="DNA mismatch repair protein MutL"/>
    <property type="match status" value="1"/>
</dbReference>
<dbReference type="InterPro" id="IPR042121">
    <property type="entry name" value="MutL_C_regsub"/>
</dbReference>
<evidence type="ECO:0000256" key="5">
    <source>
        <dbReference type="HAMAP-Rule" id="MF_00149"/>
    </source>
</evidence>
<dbReference type="PANTHER" id="PTHR10073">
    <property type="entry name" value="DNA MISMATCH REPAIR PROTEIN MLH, PMS, MUTL"/>
    <property type="match status" value="1"/>
</dbReference>
<keyword evidence="3 5" id="KW-0227">DNA damage</keyword>
<proteinExistence type="inferred from homology"/>
<comment type="function">
    <text evidence="5">This protein is involved in the repair of mismatches in DNA. It is required for dam-dependent methyl-directed DNA mismatch repair. May act as a 'molecular matchmaker', a protein that promotes the formation of a stable complex between two or more DNA-binding proteins in an ATP-dependent manner without itself being part of a final effector complex.</text>
</comment>
<sequence length="619" mass="69372">MPNIIQLLPDAIANQIAAGEVVQRPASVVKELMENAIDAGAKNIKLIVKDAGKQLIQVVDDGSGMNETDARMCFERHATSKIRKSEDLFSLKTMGFRGEAMASIAAVAQVELKTKTEQAELGTLIQIEASEVKNQSHVAYTQGTSISVKNLFYNVPARRNFLKSNPVELRHIIEEFQRIALSYPEIGFSFHQNDLDVYQLSAGKLSHRIVGLFGKNYKEQLVPCEESTDQLRIHGYIGKPEHAKKTRGEQFFFVNSRFIKSGYLHHAVINAYEGLLAKDSYPFYVLFIEIDPQRIDVNVHPTKTEIKFDDERTIYGIMSAAVKQAIGTHNVAPALDFESDVNFSFSKPRQADLGNFSAKSSNYQKFKSGSENDEWNKILNNFQELSQKISQEEQKDEEETSQQQAVTFGSSINDLADEAAIEKPYSQELKDSKRSVFQIHSRFIATQVKSGLMLVDQQAAHERILFEKFSQHLAQHNGASQQFLFPEQINLSPADYALVIGMEDELKALGFVISSFGKDTIVINGAPTELTDSSVKSVFEGLIDQFKHNKNVLTLSKSENIARSLAKRSAIRVGQKLNPEEMNSLIDKLFACENPNYAPSGNSTFIIFDLDKISSFFNR</sequence>
<dbReference type="CDD" id="cd00782">
    <property type="entry name" value="MutL_Trans"/>
    <property type="match status" value="1"/>
</dbReference>
<dbReference type="InterPro" id="IPR036890">
    <property type="entry name" value="HATPase_C_sf"/>
</dbReference>
<dbReference type="NCBIfam" id="TIGR00585">
    <property type="entry name" value="mutl"/>
    <property type="match status" value="1"/>
</dbReference>
<dbReference type="Pfam" id="PF08676">
    <property type="entry name" value="MutL_C"/>
    <property type="match status" value="1"/>
</dbReference>
<dbReference type="RefSeq" id="WP_188460941.1">
    <property type="nucleotide sequence ID" value="NZ_BAABHU010000003.1"/>
</dbReference>
<dbReference type="PANTHER" id="PTHR10073:SF12">
    <property type="entry name" value="DNA MISMATCH REPAIR PROTEIN MLH1"/>
    <property type="match status" value="1"/>
</dbReference>
<protein>
    <recommendedName>
        <fullName evidence="2 5">DNA mismatch repair protein MutL</fullName>
    </recommendedName>
</protein>
<evidence type="ECO:0000259" key="6">
    <source>
        <dbReference type="SMART" id="SM00853"/>
    </source>
</evidence>